<proteinExistence type="inferred from homology"/>
<dbReference type="InterPro" id="IPR036165">
    <property type="entry name" value="YefM-like_sf"/>
</dbReference>
<evidence type="ECO:0000313" key="5">
    <source>
        <dbReference type="Proteomes" id="UP001596111"/>
    </source>
</evidence>
<accession>A0ABW0SUC0</accession>
<dbReference type="PANTHER" id="PTHR33713:SF10">
    <property type="entry name" value="ANTITOXIN YAFN"/>
    <property type="match status" value="1"/>
</dbReference>
<evidence type="ECO:0000256" key="3">
    <source>
        <dbReference type="SAM" id="MobiDB-lite"/>
    </source>
</evidence>
<organism evidence="4 5">
    <name type="scientific">Rhodanobacter terrae</name>
    <dbReference type="NCBI Taxonomy" id="418647"/>
    <lineage>
        <taxon>Bacteria</taxon>
        <taxon>Pseudomonadati</taxon>
        <taxon>Pseudomonadota</taxon>
        <taxon>Gammaproteobacteria</taxon>
        <taxon>Lysobacterales</taxon>
        <taxon>Rhodanobacteraceae</taxon>
        <taxon>Rhodanobacter</taxon>
    </lineage>
</organism>
<dbReference type="Gene3D" id="3.40.1620.10">
    <property type="entry name" value="YefM-like domain"/>
    <property type="match status" value="1"/>
</dbReference>
<evidence type="ECO:0000256" key="2">
    <source>
        <dbReference type="RuleBase" id="RU362080"/>
    </source>
</evidence>
<evidence type="ECO:0000256" key="1">
    <source>
        <dbReference type="ARBA" id="ARBA00009981"/>
    </source>
</evidence>
<dbReference type="SUPFAM" id="SSF143120">
    <property type="entry name" value="YefM-like"/>
    <property type="match status" value="1"/>
</dbReference>
<dbReference type="PANTHER" id="PTHR33713">
    <property type="entry name" value="ANTITOXIN YAFN-RELATED"/>
    <property type="match status" value="1"/>
</dbReference>
<comment type="caution">
    <text evidence="4">The sequence shown here is derived from an EMBL/GenBank/DDBJ whole genome shotgun (WGS) entry which is preliminary data.</text>
</comment>
<gene>
    <name evidence="4" type="ORF">ACFPPB_03605</name>
</gene>
<comment type="similarity">
    <text evidence="1 2">Belongs to the phD/YefM antitoxin family.</text>
</comment>
<protein>
    <recommendedName>
        <fullName evidence="2">Antitoxin</fullName>
    </recommendedName>
</protein>
<feature type="compositionally biased region" description="Polar residues" evidence="3">
    <location>
        <begin position="12"/>
        <end position="23"/>
    </location>
</feature>
<evidence type="ECO:0000313" key="4">
    <source>
        <dbReference type="EMBL" id="MFC5580198.1"/>
    </source>
</evidence>
<dbReference type="RefSeq" id="WP_377324459.1">
    <property type="nucleotide sequence ID" value="NZ_JBHSNG010000002.1"/>
</dbReference>
<keyword evidence="5" id="KW-1185">Reference proteome</keyword>
<reference evidence="5" key="1">
    <citation type="journal article" date="2019" name="Int. J. Syst. Evol. Microbiol.">
        <title>The Global Catalogue of Microorganisms (GCM) 10K type strain sequencing project: providing services to taxonomists for standard genome sequencing and annotation.</title>
        <authorList>
            <consortium name="The Broad Institute Genomics Platform"/>
            <consortium name="The Broad Institute Genome Sequencing Center for Infectious Disease"/>
            <person name="Wu L."/>
            <person name="Ma J."/>
        </authorList>
    </citation>
    <scope>NUCLEOTIDE SEQUENCE [LARGE SCALE GENOMIC DNA]</scope>
    <source>
        <strain evidence="5">CGMCC 1.13587</strain>
    </source>
</reference>
<comment type="function">
    <text evidence="2">Antitoxin component of a type II toxin-antitoxin (TA) system.</text>
</comment>
<feature type="region of interest" description="Disordered" evidence="3">
    <location>
        <begin position="1"/>
        <end position="23"/>
    </location>
</feature>
<dbReference type="InterPro" id="IPR051405">
    <property type="entry name" value="phD/YefM_antitoxin"/>
</dbReference>
<dbReference type="Pfam" id="PF02604">
    <property type="entry name" value="PhdYeFM_antitox"/>
    <property type="match status" value="1"/>
</dbReference>
<name>A0ABW0SUC0_9GAMM</name>
<dbReference type="InterPro" id="IPR006442">
    <property type="entry name" value="Antitoxin_Phd/YefM"/>
</dbReference>
<sequence length="119" mass="12837">MSTSMLLPARSGQPTRLQTMSSSDAKNGFAELIERVPRSTKPVLITRNKRPAVVVLSVEEYQQLLDGAPNPLAPLRERFASIVAAMQTKPAKKAVNTLFAATPARLGKAALKAAGKLRR</sequence>
<dbReference type="Proteomes" id="UP001596111">
    <property type="component" value="Unassembled WGS sequence"/>
</dbReference>
<dbReference type="EMBL" id="JBHSNG010000002">
    <property type="protein sequence ID" value="MFC5580198.1"/>
    <property type="molecule type" value="Genomic_DNA"/>
</dbReference>
<dbReference type="NCBIfam" id="TIGR01552">
    <property type="entry name" value="phd_fam"/>
    <property type="match status" value="1"/>
</dbReference>